<dbReference type="AlphaFoldDB" id="A0A381RYI1"/>
<dbReference type="EMBL" id="UINC01002460">
    <property type="protein sequence ID" value="SUZ96916.1"/>
    <property type="molecule type" value="Genomic_DNA"/>
</dbReference>
<sequence>MKIIPISILFSFCLIGQILEKENKLLWDGTDWKHVSVRVDGNPAMIFRVKSAYLTGVLDGRLYYYLKSWAEKQTFSDSLYGDRIDYLTLRETVKQLDQFYQDPLMDYVPVVSAMIIVHMQAEQVSQAVIDQYVEQTKYWINQLTLDMQSRGMHELLREKQKRN</sequence>
<evidence type="ECO:0000313" key="1">
    <source>
        <dbReference type="EMBL" id="SUZ96916.1"/>
    </source>
</evidence>
<gene>
    <name evidence="1" type="ORF">METZ01_LOCUS49770</name>
</gene>
<protein>
    <submittedName>
        <fullName evidence="1">Uncharacterized protein</fullName>
    </submittedName>
</protein>
<proteinExistence type="predicted"/>
<reference evidence="1" key="1">
    <citation type="submission" date="2018-05" db="EMBL/GenBank/DDBJ databases">
        <authorList>
            <person name="Lanie J.A."/>
            <person name="Ng W.-L."/>
            <person name="Kazmierczak K.M."/>
            <person name="Andrzejewski T.M."/>
            <person name="Davidsen T.M."/>
            <person name="Wayne K.J."/>
            <person name="Tettelin H."/>
            <person name="Glass J.I."/>
            <person name="Rusch D."/>
            <person name="Podicherti R."/>
            <person name="Tsui H.-C.T."/>
            <person name="Winkler M.E."/>
        </authorList>
    </citation>
    <scope>NUCLEOTIDE SEQUENCE</scope>
</reference>
<name>A0A381RYI1_9ZZZZ</name>
<accession>A0A381RYI1</accession>
<organism evidence="1">
    <name type="scientific">marine metagenome</name>
    <dbReference type="NCBI Taxonomy" id="408172"/>
    <lineage>
        <taxon>unclassified sequences</taxon>
        <taxon>metagenomes</taxon>
        <taxon>ecological metagenomes</taxon>
    </lineage>
</organism>